<evidence type="ECO:0000256" key="2">
    <source>
        <dbReference type="ARBA" id="ARBA00006275"/>
    </source>
</evidence>
<evidence type="ECO:0000256" key="4">
    <source>
        <dbReference type="ARBA" id="ARBA00023136"/>
    </source>
</evidence>
<keyword evidence="9" id="KW-1185">Reference proteome</keyword>
<dbReference type="AlphaFoldDB" id="K2Q6C4"/>
<reference evidence="8 9" key="1">
    <citation type="journal article" date="2012" name="J. Bacteriol.">
        <title>Genome Sequence of Galbibacter marinum Type Strain ck-I2-15.</title>
        <authorList>
            <person name="Lai Q."/>
            <person name="Li C."/>
            <person name="Shao Z."/>
        </authorList>
    </citation>
    <scope>NUCLEOTIDE SEQUENCE [LARGE SCALE GENOMIC DNA]</scope>
    <source>
        <strain evidence="9">ck-I2-15</strain>
    </source>
</reference>
<comment type="similarity">
    <text evidence="2">Belongs to the SusD family.</text>
</comment>
<feature type="domain" description="RagB/SusD" evidence="6">
    <location>
        <begin position="311"/>
        <end position="457"/>
    </location>
</feature>
<keyword evidence="3" id="KW-0732">Signal</keyword>
<dbReference type="InterPro" id="IPR011990">
    <property type="entry name" value="TPR-like_helical_dom_sf"/>
</dbReference>
<dbReference type="GO" id="GO:0009279">
    <property type="term" value="C:cell outer membrane"/>
    <property type="evidence" value="ECO:0007669"/>
    <property type="project" value="UniProtKB-SubCell"/>
</dbReference>
<evidence type="ECO:0000256" key="3">
    <source>
        <dbReference type="ARBA" id="ARBA00022729"/>
    </source>
</evidence>
<evidence type="ECO:0000313" key="9">
    <source>
        <dbReference type="Proteomes" id="UP000007364"/>
    </source>
</evidence>
<dbReference type="Pfam" id="PF07980">
    <property type="entry name" value="SusD_RagB"/>
    <property type="match status" value="1"/>
</dbReference>
<dbReference type="Proteomes" id="UP000007364">
    <property type="component" value="Unassembled WGS sequence"/>
</dbReference>
<evidence type="ECO:0000313" key="8">
    <source>
        <dbReference type="EMBL" id="EKF56381.1"/>
    </source>
</evidence>
<dbReference type="InterPro" id="IPR033985">
    <property type="entry name" value="SusD-like_N"/>
</dbReference>
<dbReference type="InterPro" id="IPR012944">
    <property type="entry name" value="SusD_RagB_dom"/>
</dbReference>
<dbReference type="SUPFAM" id="SSF48452">
    <property type="entry name" value="TPR-like"/>
    <property type="match status" value="1"/>
</dbReference>
<dbReference type="Gene3D" id="1.25.40.390">
    <property type="match status" value="1"/>
</dbReference>
<name>K2Q6C4_9FLAO</name>
<gene>
    <name evidence="8" type="ORF">I215_02623</name>
</gene>
<protein>
    <submittedName>
        <fullName evidence="8">RagB/SusD domain-containing protein</fullName>
    </submittedName>
</protein>
<dbReference type="STRING" id="555500.I215_02623"/>
<dbReference type="PROSITE" id="PS51257">
    <property type="entry name" value="PROKAR_LIPOPROTEIN"/>
    <property type="match status" value="1"/>
</dbReference>
<comment type="caution">
    <text evidence="8">The sequence shown here is derived from an EMBL/GenBank/DDBJ whole genome shotgun (WGS) entry which is preliminary data.</text>
</comment>
<dbReference type="PATRIC" id="fig|555500.3.peg.544"/>
<evidence type="ECO:0000259" key="7">
    <source>
        <dbReference type="Pfam" id="PF14322"/>
    </source>
</evidence>
<keyword evidence="4" id="KW-0472">Membrane</keyword>
<sequence length="490" mass="55534">MNKFKYIFTILSLGFVLQSCDTDGLELSNPSQLSPETYFENEVQVRSAVNAVYANLQTIGTYSRNYYFMMDNMAHENEGNPQLEANKRLFLDFSFDDSSELVNQFWDSSYRGINKANFVINNEEKINEIPNSLMNQNLKNKYLGEAKFLRALYYFNLVTLYGGVPLITVVPENSEGFPRSSVEDVYAQIVADLTEAAQTLLPKATEEQGRATRGAAYALLGKVQLYRGNYTEALAAFDNIYDVYQLTDNYFDNFMEETEHNSETIFGVEFDDDMGNNAFWNSGVSGEGPNEASLRGQSYGFVDWFNCYPSDHLLEAFEPNDPRYKASFYEIGDTYAGGELTITEISLGRRAVWRKYQNYYKDANEDLQSGINFGIIRYADVLLMMAEAANETVDQNTAIDYINEVRDRVDMPLLPYGLSKAAVFEAIVHERMVELAGEQVRFADLKRWGMAAQVLSQFGFQSGIHDLLPIPEAEINSNSALSQEDQNPGY</sequence>
<dbReference type="RefSeq" id="WP_008990400.1">
    <property type="nucleotide sequence ID" value="NZ_AMSG01000002.1"/>
</dbReference>
<comment type="subcellular location">
    <subcellularLocation>
        <location evidence="1">Cell outer membrane</location>
    </subcellularLocation>
</comment>
<dbReference type="CDD" id="cd08977">
    <property type="entry name" value="SusD"/>
    <property type="match status" value="1"/>
</dbReference>
<accession>K2Q6C4</accession>
<feature type="domain" description="SusD-like N-terminal" evidence="7">
    <location>
        <begin position="25"/>
        <end position="225"/>
    </location>
</feature>
<evidence type="ECO:0000259" key="6">
    <source>
        <dbReference type="Pfam" id="PF07980"/>
    </source>
</evidence>
<dbReference type="eggNOG" id="COG0702">
    <property type="taxonomic scope" value="Bacteria"/>
</dbReference>
<evidence type="ECO:0000256" key="1">
    <source>
        <dbReference type="ARBA" id="ARBA00004442"/>
    </source>
</evidence>
<evidence type="ECO:0000256" key="5">
    <source>
        <dbReference type="ARBA" id="ARBA00023237"/>
    </source>
</evidence>
<dbReference type="OrthoDB" id="5694214at2"/>
<dbReference type="Pfam" id="PF14322">
    <property type="entry name" value="SusD-like_3"/>
    <property type="match status" value="1"/>
</dbReference>
<proteinExistence type="inferred from homology"/>
<keyword evidence="5" id="KW-0998">Cell outer membrane</keyword>
<organism evidence="8 9">
    <name type="scientific">Galbibacter marinus</name>
    <dbReference type="NCBI Taxonomy" id="555500"/>
    <lineage>
        <taxon>Bacteria</taxon>
        <taxon>Pseudomonadati</taxon>
        <taxon>Bacteroidota</taxon>
        <taxon>Flavobacteriia</taxon>
        <taxon>Flavobacteriales</taxon>
        <taxon>Flavobacteriaceae</taxon>
        <taxon>Galbibacter</taxon>
    </lineage>
</organism>
<dbReference type="EMBL" id="AMSG01000002">
    <property type="protein sequence ID" value="EKF56381.1"/>
    <property type="molecule type" value="Genomic_DNA"/>
</dbReference>